<dbReference type="InterPro" id="IPR036116">
    <property type="entry name" value="FN3_sf"/>
</dbReference>
<evidence type="ECO:0000256" key="8">
    <source>
        <dbReference type="RuleBase" id="RU361166"/>
    </source>
</evidence>
<dbReference type="InterPro" id="IPR033126">
    <property type="entry name" value="Glyco_hydro_9_Asp/Glu_AS"/>
</dbReference>
<feature type="compositionally biased region" description="Low complexity" evidence="9">
    <location>
        <begin position="643"/>
        <end position="664"/>
    </location>
</feature>
<dbReference type="CDD" id="cd00063">
    <property type="entry name" value="FN3"/>
    <property type="match status" value="1"/>
</dbReference>
<evidence type="ECO:0000259" key="10">
    <source>
        <dbReference type="PROSITE" id="PS50853"/>
    </source>
</evidence>
<evidence type="ECO:0000256" key="2">
    <source>
        <dbReference type="ARBA" id="ARBA00022801"/>
    </source>
</evidence>
<feature type="domain" description="Fibronectin type-III" evidence="10">
    <location>
        <begin position="653"/>
        <end position="741"/>
    </location>
</feature>
<dbReference type="InterPro" id="IPR001701">
    <property type="entry name" value="Glyco_hydro_9"/>
</dbReference>
<name>A0A1K1S2T6_9PSEU</name>
<feature type="region of interest" description="Disordered" evidence="9">
    <location>
        <begin position="724"/>
        <end position="748"/>
    </location>
</feature>
<reference evidence="13" key="1">
    <citation type="submission" date="2016-11" db="EMBL/GenBank/DDBJ databases">
        <authorList>
            <person name="Varghese N."/>
            <person name="Submissions S."/>
        </authorList>
    </citation>
    <scope>NUCLEOTIDE SEQUENCE [LARGE SCALE GENOMIC DNA]</scope>
    <source>
        <strain evidence="13">DSM 44671</strain>
    </source>
</reference>
<dbReference type="SUPFAM" id="SSF48208">
    <property type="entry name" value="Six-hairpin glycosidases"/>
    <property type="match status" value="1"/>
</dbReference>
<dbReference type="GO" id="GO:0030248">
    <property type="term" value="F:cellulose binding"/>
    <property type="evidence" value="ECO:0007669"/>
    <property type="project" value="InterPro"/>
</dbReference>
<organism evidence="12 13">
    <name type="scientific">Amycolatopsis australiensis</name>
    <dbReference type="NCBI Taxonomy" id="546364"/>
    <lineage>
        <taxon>Bacteria</taxon>
        <taxon>Bacillati</taxon>
        <taxon>Actinomycetota</taxon>
        <taxon>Actinomycetes</taxon>
        <taxon>Pseudonocardiales</taxon>
        <taxon>Pseudonocardiaceae</taxon>
        <taxon>Amycolatopsis</taxon>
    </lineage>
</organism>
<keyword evidence="13" id="KW-1185">Reference proteome</keyword>
<dbReference type="PANTHER" id="PTHR22298">
    <property type="entry name" value="ENDO-1,4-BETA-GLUCANASE"/>
    <property type="match status" value="1"/>
</dbReference>
<dbReference type="InterPro" id="IPR036966">
    <property type="entry name" value="CBM3_sf"/>
</dbReference>
<evidence type="ECO:0000313" key="12">
    <source>
        <dbReference type="EMBL" id="SFW78633.1"/>
    </source>
</evidence>
<dbReference type="PROSITE" id="PS51172">
    <property type="entry name" value="CBM3"/>
    <property type="match status" value="2"/>
</dbReference>
<comment type="similarity">
    <text evidence="7 8">Belongs to the glycosyl hydrolase 9 (cellulase E) family.</text>
</comment>
<dbReference type="InterPro" id="IPR003961">
    <property type="entry name" value="FN3_dom"/>
</dbReference>
<feature type="active site" evidence="7">
    <location>
        <position position="453"/>
    </location>
</feature>
<feature type="compositionally biased region" description="Polar residues" evidence="9">
    <location>
        <begin position="725"/>
        <end position="736"/>
    </location>
</feature>
<evidence type="ECO:0000313" key="13">
    <source>
        <dbReference type="Proteomes" id="UP000182740"/>
    </source>
</evidence>
<dbReference type="Pfam" id="PF00041">
    <property type="entry name" value="fn3"/>
    <property type="match status" value="1"/>
</dbReference>
<evidence type="ECO:0000256" key="5">
    <source>
        <dbReference type="ARBA" id="ARBA00023295"/>
    </source>
</evidence>
<evidence type="ECO:0000256" key="9">
    <source>
        <dbReference type="SAM" id="MobiDB-lite"/>
    </source>
</evidence>
<evidence type="ECO:0000259" key="11">
    <source>
        <dbReference type="PROSITE" id="PS51172"/>
    </source>
</evidence>
<keyword evidence="3 8" id="KW-0136">Cellulose degradation</keyword>
<dbReference type="STRING" id="546364.SAMN04489730_4551"/>
<dbReference type="RefSeq" id="WP_072478161.1">
    <property type="nucleotide sequence ID" value="NZ_FPJG01000006.1"/>
</dbReference>
<dbReference type="EMBL" id="FPJG01000006">
    <property type="protein sequence ID" value="SFW78633.1"/>
    <property type="molecule type" value="Genomic_DNA"/>
</dbReference>
<keyword evidence="6 7" id="KW-0624">Polysaccharide degradation</keyword>
<dbReference type="InterPro" id="IPR008965">
    <property type="entry name" value="CBM2/CBM3_carb-bd_dom_sf"/>
</dbReference>
<dbReference type="InterPro" id="IPR001956">
    <property type="entry name" value="CBM3"/>
</dbReference>
<dbReference type="PROSITE" id="PS50853">
    <property type="entry name" value="FN3"/>
    <property type="match status" value="1"/>
</dbReference>
<accession>A0A1K1S2T6</accession>
<dbReference type="SMART" id="SM00060">
    <property type="entry name" value="FN3"/>
    <property type="match status" value="1"/>
</dbReference>
<feature type="domain" description="CBM3" evidence="11">
    <location>
        <begin position="745"/>
        <end position="895"/>
    </location>
</feature>
<keyword evidence="4 7" id="KW-0119">Carbohydrate metabolism</keyword>
<evidence type="ECO:0000256" key="7">
    <source>
        <dbReference type="PROSITE-ProRule" id="PRU10060"/>
    </source>
</evidence>
<dbReference type="Gene3D" id="1.50.10.10">
    <property type="match status" value="1"/>
</dbReference>
<feature type="region of interest" description="Disordered" evidence="9">
    <location>
        <begin position="641"/>
        <end position="664"/>
    </location>
</feature>
<comment type="catalytic activity">
    <reaction evidence="1 8">
        <text>Endohydrolysis of (1-&gt;4)-beta-D-glucosidic linkages in cellulose, lichenin and cereal beta-D-glucans.</text>
        <dbReference type="EC" id="3.2.1.4"/>
    </reaction>
</comment>
<dbReference type="SUPFAM" id="SSF49384">
    <property type="entry name" value="Carbohydrate-binding domain"/>
    <property type="match status" value="2"/>
</dbReference>
<dbReference type="AlphaFoldDB" id="A0A1K1S2T6"/>
<evidence type="ECO:0000256" key="4">
    <source>
        <dbReference type="ARBA" id="ARBA00023277"/>
    </source>
</evidence>
<dbReference type="GO" id="GO:0008810">
    <property type="term" value="F:cellulase activity"/>
    <property type="evidence" value="ECO:0007669"/>
    <property type="project" value="UniProtKB-EC"/>
</dbReference>
<sequence>MRGSTTNAMSRAVVALLVLGLALVVPALSARAGAATGKFNYGEALQKAVWFYDAQRSGALPADNRVSWRGPSALDDGKDAGLDLTGGFYDAGDHVKFGLPFEFSMTMLAWGALENRAAYQSSGQWQYLLSNLRWGDDWLIKAHPQPDVLYGQVGKGDDDHKWWGPAETMAMARPAYRIDDSCPGSDLAGEAAAQMAAGSMVFQSGDPAYAATLLTHAKQLYSFADNHRGVYSNCITDAQNFYKSWSGYQDELVWGAIWLYKATGDSSYLTKARAEYEKLSTEPQTTTRSYRWTLAWDDKSYGTYVLLAQLTGDPEYVTDANRWLDWWTTGVNGQHVPYSPGGQAVLDQWGSLRYAANTAFVALTYADWLRTNDPARAATYHDFAVRQINYALGDNPRGASFEVGLGVNPPRNPHHRTAHGSWADNINEPAQSRHILYGALVGGPTTTNDAYTDDRTNYTMNEVALDYNAGFTGALARLYGEYGGTPLASFPPRETPDGPEILAQGALNQPDGGTFTEVKAYVINKSAWPARTFTGSLRYYFTLDGATTPGQISVTSAYNQCDAPALHQFSGPVYYVEVPCSGGVAPGGQSRYRKEVQFRITSTGTWDPANDWSHTGLAPAGTAPADDAKLVLTQGSAVLWGSQPGQSTGDTTPPTPPTGVTAAAGSTSVGLTWTAATDDVGVAGYDVLNSAGATVGSTTSTSYQVTGLTPGTAYTFSVRARDAAGNQSPASSPVSVTTTTGGGTTGTGSLAVQQRAGSGVTDNQIRTSLQIVNRGSTSVALNTVTARYWFTGDATNPGYQVWCDYAVPGCGNVTVRVVKLSTPRPGADAYVEVGFSGGSLAAGAGTGEVQIRVAKADWSAFNQADDYSYRTAASFTDLATATAYQSGTLSWGTEP</sequence>
<dbReference type="SMART" id="SM01067">
    <property type="entry name" value="CBM_3"/>
    <property type="match status" value="2"/>
</dbReference>
<dbReference type="EC" id="3.2.1.4" evidence="8"/>
<evidence type="ECO:0000256" key="1">
    <source>
        <dbReference type="ARBA" id="ARBA00000966"/>
    </source>
</evidence>
<evidence type="ECO:0000256" key="6">
    <source>
        <dbReference type="ARBA" id="ARBA00023326"/>
    </source>
</evidence>
<keyword evidence="5 7" id="KW-0326">Glycosidase</keyword>
<feature type="domain" description="CBM3" evidence="11">
    <location>
        <begin position="497"/>
        <end position="645"/>
    </location>
</feature>
<dbReference type="Pfam" id="PF00942">
    <property type="entry name" value="CBM_3"/>
    <property type="match status" value="2"/>
</dbReference>
<dbReference type="InterPro" id="IPR012341">
    <property type="entry name" value="6hp_glycosidase-like_sf"/>
</dbReference>
<dbReference type="Gene3D" id="2.60.40.10">
    <property type="entry name" value="Immunoglobulins"/>
    <property type="match status" value="1"/>
</dbReference>
<gene>
    <name evidence="12" type="ORF">SAMN04489730_4551</name>
</gene>
<dbReference type="Pfam" id="PF00759">
    <property type="entry name" value="Glyco_hydro_9"/>
    <property type="match status" value="1"/>
</dbReference>
<protein>
    <recommendedName>
        <fullName evidence="8">Endoglucanase</fullName>
        <ecNumber evidence="8">3.2.1.4</ecNumber>
    </recommendedName>
</protein>
<dbReference type="GO" id="GO:0030245">
    <property type="term" value="P:cellulose catabolic process"/>
    <property type="evidence" value="ECO:0007669"/>
    <property type="project" value="UniProtKB-KW"/>
</dbReference>
<dbReference type="OrthoDB" id="9758662at2"/>
<dbReference type="InterPro" id="IPR008928">
    <property type="entry name" value="6-hairpin_glycosidase_sf"/>
</dbReference>
<evidence type="ECO:0000256" key="3">
    <source>
        <dbReference type="ARBA" id="ARBA00023001"/>
    </source>
</evidence>
<dbReference type="Proteomes" id="UP000182740">
    <property type="component" value="Unassembled WGS sequence"/>
</dbReference>
<keyword evidence="2 7" id="KW-0378">Hydrolase</keyword>
<dbReference type="SUPFAM" id="SSF49265">
    <property type="entry name" value="Fibronectin type III"/>
    <property type="match status" value="1"/>
</dbReference>
<proteinExistence type="inferred from homology"/>
<dbReference type="PROSITE" id="PS00698">
    <property type="entry name" value="GH9_3"/>
    <property type="match status" value="1"/>
</dbReference>
<dbReference type="InterPro" id="IPR013783">
    <property type="entry name" value="Ig-like_fold"/>
</dbReference>
<dbReference type="Gene3D" id="2.60.40.710">
    <property type="entry name" value="Endoglucanase-like"/>
    <property type="match status" value="2"/>
</dbReference>
<dbReference type="FunFam" id="1.50.10.10:FF:000020">
    <property type="entry name" value="Endoglucanase"/>
    <property type="match status" value="1"/>
</dbReference>
<feature type="active site" evidence="7">
    <location>
        <position position="462"/>
    </location>
</feature>